<dbReference type="EMBL" id="JAOSJG010000001">
    <property type="protein sequence ID" value="MEK0308894.1"/>
    <property type="molecule type" value="Genomic_DNA"/>
</dbReference>
<keyword evidence="3" id="KW-0687">Ribonucleoprotein</keyword>
<dbReference type="SUPFAM" id="SSF160369">
    <property type="entry name" value="Ribosomal protein L10-like"/>
    <property type="match status" value="1"/>
</dbReference>
<dbReference type="GO" id="GO:1990904">
    <property type="term" value="C:ribonucleoprotein complex"/>
    <property type="evidence" value="ECO:0007669"/>
    <property type="project" value="UniProtKB-KW"/>
</dbReference>
<evidence type="ECO:0000313" key="7">
    <source>
        <dbReference type="EMBL" id="MEK0308894.1"/>
    </source>
</evidence>
<protein>
    <recommendedName>
        <fullName evidence="4">Large ribosomal subunit protein uL10</fullName>
    </recommendedName>
    <alternativeName>
        <fullName evidence="5">50S ribosomal protein L10</fullName>
    </alternativeName>
</protein>
<dbReference type="AlphaFoldDB" id="A0A077D370"/>
<evidence type="ECO:0000256" key="4">
    <source>
        <dbReference type="ARBA" id="ARBA00035202"/>
    </source>
</evidence>
<dbReference type="InterPro" id="IPR043141">
    <property type="entry name" value="Ribosomal_uL10-like_sf"/>
</dbReference>
<keyword evidence="2 6" id="KW-0689">Ribosomal protein</keyword>
<evidence type="ECO:0000256" key="5">
    <source>
        <dbReference type="ARBA" id="ARBA00035502"/>
    </source>
</evidence>
<dbReference type="EMBL" id="MWKN01000002">
    <property type="protein sequence ID" value="OOP60567.1"/>
    <property type="molecule type" value="Genomic_DNA"/>
</dbReference>
<reference evidence="8 9" key="2">
    <citation type="submission" date="2017-02" db="EMBL/GenBank/DDBJ databases">
        <title>A draft genome of 'Candidatus Phytoplasma aurantifolia' the agent of the witches-broom disease of lime.</title>
        <authorList>
            <person name="Foissac X."/>
            <person name="Carle P."/>
        </authorList>
    </citation>
    <scope>NUCLEOTIDE SEQUENCE [LARGE SCALE GENOMIC DNA]</scope>
    <source>
        <strain evidence="8 9">WBDL</strain>
    </source>
</reference>
<dbReference type="NCBIfam" id="NF000955">
    <property type="entry name" value="PRK00099.1-1"/>
    <property type="match status" value="1"/>
</dbReference>
<dbReference type="GO" id="GO:0005840">
    <property type="term" value="C:ribosome"/>
    <property type="evidence" value="ECO:0007669"/>
    <property type="project" value="UniProtKB-KW"/>
</dbReference>
<organism evidence="6">
    <name type="scientific">Candidatus Phytoplasma citri</name>
    <dbReference type="NCBI Taxonomy" id="180978"/>
    <lineage>
        <taxon>Bacteria</taxon>
        <taxon>Bacillati</taxon>
        <taxon>Mycoplasmatota</taxon>
        <taxon>Mollicutes</taxon>
        <taxon>Acholeplasmatales</taxon>
        <taxon>Acholeplasmataceae</taxon>
        <taxon>Candidatus Phytoplasma</taxon>
        <taxon>16SrII (Peanut WB group)</taxon>
    </lineage>
</organism>
<dbReference type="OrthoDB" id="9808307at2"/>
<dbReference type="RefSeq" id="WP_078122858.1">
    <property type="nucleotide sequence ID" value="NZ_JAOSJG010000001.1"/>
</dbReference>
<reference evidence="7 10" key="3">
    <citation type="journal article" date="2023" name="Int. J. Syst. Evol. Microbiol.">
        <title>The observation of taxonomic boundaries for the 16SrII and 16SrXXV phytoplasmas using genome-based delimitation.</title>
        <authorList>
            <person name="Rodrigues Jardim B."/>
            <person name="Tran-Nguyen L.T.T."/>
            <person name="Gambley C."/>
            <person name="Al-Sadi A.M."/>
            <person name="Al-Subhi A.M."/>
            <person name="Foissac X."/>
            <person name="Salar P."/>
            <person name="Cai H."/>
            <person name="Yang J.Y."/>
            <person name="Davis R."/>
            <person name="Jones L."/>
            <person name="Rodoni B."/>
            <person name="Constable F.E."/>
        </authorList>
    </citation>
    <scope>NUCLEOTIDE SEQUENCE [LARGE SCALE GENOMIC DNA]</scope>
    <source>
        <strain evidence="7">BAWM-OMN-P75</strain>
    </source>
</reference>
<dbReference type="Proteomes" id="UP001383392">
    <property type="component" value="Unassembled WGS sequence"/>
</dbReference>
<name>A0A077D370_9MOLU</name>
<reference evidence="6" key="1">
    <citation type="submission" date="2014-05" db="EMBL/GenBank/DDBJ databases">
        <title>Identification and characterization of conserved and variable regions of Lime witches' broom phytoplasma genome.</title>
        <authorList>
            <person name="Siampour M."/>
            <person name="Izadpanah K."/>
        </authorList>
    </citation>
    <scope>NUCLEOTIDE SEQUENCE</scope>
</reference>
<evidence type="ECO:0000256" key="1">
    <source>
        <dbReference type="ARBA" id="ARBA00008889"/>
    </source>
</evidence>
<gene>
    <name evidence="6" type="primary">rplJ</name>
    <name evidence="8" type="ORF">B2G44_00195</name>
    <name evidence="7" type="ORF">OC712_00090</name>
</gene>
<dbReference type="PANTHER" id="PTHR11560">
    <property type="entry name" value="39S RIBOSOMAL PROTEIN L10, MITOCHONDRIAL"/>
    <property type="match status" value="1"/>
</dbReference>
<keyword evidence="10" id="KW-1185">Reference proteome</keyword>
<dbReference type="STRING" id="180978.B2G44_00195"/>
<proteinExistence type="inferred from homology"/>
<evidence type="ECO:0000256" key="3">
    <source>
        <dbReference type="ARBA" id="ARBA00023274"/>
    </source>
</evidence>
<evidence type="ECO:0000313" key="9">
    <source>
        <dbReference type="Proteomes" id="UP000189722"/>
    </source>
</evidence>
<dbReference type="CDD" id="cd05797">
    <property type="entry name" value="Ribosomal_L10"/>
    <property type="match status" value="1"/>
</dbReference>
<accession>A0A077D370</accession>
<dbReference type="Gene3D" id="3.30.70.1730">
    <property type="match status" value="1"/>
</dbReference>
<dbReference type="Pfam" id="PF00466">
    <property type="entry name" value="Ribosomal_L10"/>
    <property type="match status" value="1"/>
</dbReference>
<dbReference type="EMBL" id="KJ878821">
    <property type="protein sequence ID" value="AIL25267.1"/>
    <property type="molecule type" value="Genomic_DNA"/>
</dbReference>
<dbReference type="InterPro" id="IPR001790">
    <property type="entry name" value="Ribosomal_uL10"/>
</dbReference>
<sequence length="173" mass="19703">MLKSTIKEKSNYVDYLSQNIDNSNLVVLLEFKGLKVIDLTNLRCQLRKLVSCKFQVVPNNIIKRALTKSKYGELTEFKNPKALFWTLSNSSDIFSSLNALYKFSKMNEFLKINFGIVENEICSPEQMVKLAQIPSKAALLSMLLFSVLVPVKNIITVLKLLIQKKQQIGINND</sequence>
<evidence type="ECO:0000313" key="8">
    <source>
        <dbReference type="EMBL" id="OOP60567.1"/>
    </source>
</evidence>
<evidence type="ECO:0000313" key="6">
    <source>
        <dbReference type="EMBL" id="AIL25267.1"/>
    </source>
</evidence>
<evidence type="ECO:0000313" key="10">
    <source>
        <dbReference type="Proteomes" id="UP001383392"/>
    </source>
</evidence>
<dbReference type="InterPro" id="IPR047865">
    <property type="entry name" value="Ribosomal_uL10_bac_type"/>
</dbReference>
<evidence type="ECO:0000256" key="2">
    <source>
        <dbReference type="ARBA" id="ARBA00022980"/>
    </source>
</evidence>
<comment type="similarity">
    <text evidence="1">Belongs to the universal ribosomal protein uL10 family.</text>
</comment>
<dbReference type="Proteomes" id="UP000189722">
    <property type="component" value="Unassembled WGS sequence"/>
</dbReference>